<gene>
    <name evidence="1" type="ORF">CRG98_025277</name>
</gene>
<sequence length="117" mass="13049">MHNARVSSCQRPRLSRGGWVHVLHRLESHHFVSSARGGEGGVEREEIPSGEREWRFRAVKERNFAVEAQISVTTAQGEVTRQPICSPMISPWAVVAEIGASTTPLHELSPQICSVYF</sequence>
<reference evidence="1 2" key="1">
    <citation type="submission" date="2017-11" db="EMBL/GenBank/DDBJ databases">
        <title>De-novo sequencing of pomegranate (Punica granatum L.) genome.</title>
        <authorList>
            <person name="Akparov Z."/>
            <person name="Amiraslanov A."/>
            <person name="Hajiyeva S."/>
            <person name="Abbasov M."/>
            <person name="Kaur K."/>
            <person name="Hamwieh A."/>
            <person name="Solovyev V."/>
            <person name="Salamov A."/>
            <person name="Braich B."/>
            <person name="Kosarev P."/>
            <person name="Mahmoud A."/>
            <person name="Hajiyev E."/>
            <person name="Babayeva S."/>
            <person name="Izzatullayeva V."/>
            <person name="Mammadov A."/>
            <person name="Mammadov A."/>
            <person name="Sharifova S."/>
            <person name="Ojaghi J."/>
            <person name="Eynullazada K."/>
            <person name="Bayramov B."/>
            <person name="Abdulazimova A."/>
            <person name="Shahmuradov I."/>
        </authorList>
    </citation>
    <scope>NUCLEOTIDE SEQUENCE [LARGE SCALE GENOMIC DNA]</scope>
    <source>
        <strain evidence="2">cv. AG2017</strain>
        <tissue evidence="1">Leaf</tissue>
    </source>
</reference>
<proteinExistence type="predicted"/>
<keyword evidence="2" id="KW-1185">Reference proteome</keyword>
<evidence type="ECO:0000313" key="2">
    <source>
        <dbReference type="Proteomes" id="UP000233551"/>
    </source>
</evidence>
<dbReference type="AlphaFoldDB" id="A0A2I0JDL6"/>
<comment type="caution">
    <text evidence="1">The sequence shown here is derived from an EMBL/GenBank/DDBJ whole genome shotgun (WGS) entry which is preliminary data.</text>
</comment>
<accession>A0A2I0JDL6</accession>
<dbReference type="Proteomes" id="UP000233551">
    <property type="component" value="Unassembled WGS sequence"/>
</dbReference>
<protein>
    <submittedName>
        <fullName evidence="1">Uncharacterized protein</fullName>
    </submittedName>
</protein>
<dbReference type="EMBL" id="PGOL01001787">
    <property type="protein sequence ID" value="PKI54341.1"/>
    <property type="molecule type" value="Genomic_DNA"/>
</dbReference>
<evidence type="ECO:0000313" key="1">
    <source>
        <dbReference type="EMBL" id="PKI54341.1"/>
    </source>
</evidence>
<name>A0A2I0JDL6_PUNGR</name>
<organism evidence="1 2">
    <name type="scientific">Punica granatum</name>
    <name type="common">Pomegranate</name>
    <dbReference type="NCBI Taxonomy" id="22663"/>
    <lineage>
        <taxon>Eukaryota</taxon>
        <taxon>Viridiplantae</taxon>
        <taxon>Streptophyta</taxon>
        <taxon>Embryophyta</taxon>
        <taxon>Tracheophyta</taxon>
        <taxon>Spermatophyta</taxon>
        <taxon>Magnoliopsida</taxon>
        <taxon>eudicotyledons</taxon>
        <taxon>Gunneridae</taxon>
        <taxon>Pentapetalae</taxon>
        <taxon>rosids</taxon>
        <taxon>malvids</taxon>
        <taxon>Myrtales</taxon>
        <taxon>Lythraceae</taxon>
        <taxon>Punica</taxon>
    </lineage>
</organism>